<protein>
    <submittedName>
        <fullName evidence="1">Uncharacterized protein</fullName>
    </submittedName>
</protein>
<dbReference type="Proteomes" id="UP001163603">
    <property type="component" value="Chromosome 2"/>
</dbReference>
<sequence length="487" mass="54419">MSEGREALVVCSDRSLKIGMTIRDIETGDQILRIPSCAASPHGLLCLRNQYLAASQVNRHGSLGGGTIFMWALNKPHPPLRSYTMEAMGPISCSKDGVYLAGGAPSGNAYLWEVANGRLLTFWRAHYKSIKCMVFSDDGSLLITGSDDGMICIWSMIRLMKKSSEMMHRRNRLDRYLSELEDSGSVTSLLHYSSEHKSSITSLLTVCDDTSSIFVSSSLDATCKVWDLISGRLIQTQVYPVGLTAILVDPVDLLMFVGSVDGRIFVNRLEIGIVLEDPIIVAEDRTSGMLKGHNGAITALTFSASYLISASEDRTVCLWDVNGRVIIRRFDHKKGPVTNLLVIPKSSLLSLSNHQRVSNKFRISLLDKYPQPDSLSTGMITLLHSYFSSNDDHFSINLQGTKSLYQYMCELQQEGTPAAMQMKVETSIDYRTWATRMTKHVMEMNKHLQSRLLDLMQCRLLWSREADSPATRNRKKLKIESLSPTEE</sequence>
<accession>A0ACC0ZBT9</accession>
<dbReference type="EMBL" id="CM047737">
    <property type="protein sequence ID" value="KAJ0049020.1"/>
    <property type="molecule type" value="Genomic_DNA"/>
</dbReference>
<proteinExistence type="predicted"/>
<evidence type="ECO:0000313" key="1">
    <source>
        <dbReference type="EMBL" id="KAJ0049020.1"/>
    </source>
</evidence>
<keyword evidence="2" id="KW-1185">Reference proteome</keyword>
<name>A0ACC0ZBT9_9ROSI</name>
<evidence type="ECO:0000313" key="2">
    <source>
        <dbReference type="Proteomes" id="UP001163603"/>
    </source>
</evidence>
<organism evidence="1 2">
    <name type="scientific">Pistacia integerrima</name>
    <dbReference type="NCBI Taxonomy" id="434235"/>
    <lineage>
        <taxon>Eukaryota</taxon>
        <taxon>Viridiplantae</taxon>
        <taxon>Streptophyta</taxon>
        <taxon>Embryophyta</taxon>
        <taxon>Tracheophyta</taxon>
        <taxon>Spermatophyta</taxon>
        <taxon>Magnoliopsida</taxon>
        <taxon>eudicotyledons</taxon>
        <taxon>Gunneridae</taxon>
        <taxon>Pentapetalae</taxon>
        <taxon>rosids</taxon>
        <taxon>malvids</taxon>
        <taxon>Sapindales</taxon>
        <taxon>Anacardiaceae</taxon>
        <taxon>Pistacia</taxon>
    </lineage>
</organism>
<gene>
    <name evidence="1" type="ORF">Pint_15698</name>
</gene>
<comment type="caution">
    <text evidence="1">The sequence shown here is derived from an EMBL/GenBank/DDBJ whole genome shotgun (WGS) entry which is preliminary data.</text>
</comment>
<reference evidence="2" key="1">
    <citation type="journal article" date="2023" name="G3 (Bethesda)">
        <title>Genome assembly and association tests identify interacting loci associated with vigor, precocity, and sex in interspecific pistachio rootstocks.</title>
        <authorList>
            <person name="Palmer W."/>
            <person name="Jacygrad E."/>
            <person name="Sagayaradj S."/>
            <person name="Cavanaugh K."/>
            <person name="Han R."/>
            <person name="Bertier L."/>
            <person name="Beede B."/>
            <person name="Kafkas S."/>
            <person name="Golino D."/>
            <person name="Preece J."/>
            <person name="Michelmore R."/>
        </authorList>
    </citation>
    <scope>NUCLEOTIDE SEQUENCE [LARGE SCALE GENOMIC DNA]</scope>
</reference>